<evidence type="ECO:0000256" key="2">
    <source>
        <dbReference type="ARBA" id="ARBA00023136"/>
    </source>
</evidence>
<dbReference type="RefSeq" id="WP_377099892.1">
    <property type="nucleotide sequence ID" value="NZ_JBHTHU010000006.1"/>
</dbReference>
<evidence type="ECO:0000313" key="7">
    <source>
        <dbReference type="Proteomes" id="UP001596958"/>
    </source>
</evidence>
<evidence type="ECO:0000313" key="6">
    <source>
        <dbReference type="EMBL" id="MFD0750539.1"/>
    </source>
</evidence>
<proteinExistence type="predicted"/>
<evidence type="ECO:0000259" key="5">
    <source>
        <dbReference type="Pfam" id="PF14905"/>
    </source>
</evidence>
<organism evidence="6 7">
    <name type="scientific">Mucilaginibacter calamicampi</name>
    <dbReference type="NCBI Taxonomy" id="1302352"/>
    <lineage>
        <taxon>Bacteria</taxon>
        <taxon>Pseudomonadati</taxon>
        <taxon>Bacteroidota</taxon>
        <taxon>Sphingobacteriia</taxon>
        <taxon>Sphingobacteriales</taxon>
        <taxon>Sphingobacteriaceae</taxon>
        <taxon>Mucilaginibacter</taxon>
    </lineage>
</organism>
<dbReference type="Gene3D" id="2.40.170.20">
    <property type="entry name" value="TonB-dependent receptor, beta-barrel domain"/>
    <property type="match status" value="1"/>
</dbReference>
<dbReference type="PANTHER" id="PTHR40980">
    <property type="entry name" value="PLUG DOMAIN-CONTAINING PROTEIN"/>
    <property type="match status" value="1"/>
</dbReference>
<sequence>MLIRSFKCPVAVIGFLLLRMAAYAQSADTLKTDTVKTHNKTLQEVNIIAKPPLVRMEQGKMIVDVAASATNVGATVLEVLEKSPGVTVDRNGGIALQGKTGVLVLIDNKPTYLSGSELNNLLSSMNSAQVAQIELITSPTARYDASGNAGIINIKTKKTKEKGFNGNFTVAGGHGVYPKNNNSLVLNYRTGKVNLFLNYSMNYTEYLTDLYALRKYFDAQNKVVSQLDQPGYFSGTFLNNTVKAGLDYNLSSKTTIGVVLGGTKVKRQGFNRSVATWLSPAGVTDSAIYTDNSSGSRFKNGSLNLNLRHTISDRQDVSADFDWLGYDIQSDQAFDNRRSGAQGYSQQSRGNIPSTIKILSGKADYTYRLPKDATLQAGWKSSSTHTDNLALYQNFKNGNWVADNIKSNHFLYNESIHALYASIEKKYKKISFQAGLRYENTGYSGHQLGNAVQKDSSFSRNYNGLFPSGCITYAADSLNSFTINVGRRIDRPNFQNLNPFYFIINKYTYQTGNPFLLPQYTWNFELSHQYKSLLTTTVSYSSIDNYFSQLFLADKEKGILLYTQGNVGHTYTIGVTETVVASPFKWWSVTAQAVYNYKQLRGFNGNTYTSDINQLSISANNQFTIAKIYTAELSGAYTTRARNDVQELLYPTGQLSAGIARPVLKKRATLRFTARDVLYSNIMHGLTQFPNAEEYFKMKRDTRVVTLSFTYRFGKAYKTNRRSEGSAGDEAQRVGNG</sequence>
<evidence type="ECO:0000256" key="3">
    <source>
        <dbReference type="ARBA" id="ARBA00023237"/>
    </source>
</evidence>
<dbReference type="Gene3D" id="2.170.130.10">
    <property type="entry name" value="TonB-dependent receptor, plug domain"/>
    <property type="match status" value="1"/>
</dbReference>
<comment type="subcellular location">
    <subcellularLocation>
        <location evidence="1">Cell outer membrane</location>
    </subcellularLocation>
</comment>
<name>A0ABW2YVQ3_9SPHI</name>
<feature type="domain" description="Outer membrane protein beta-barrel" evidence="5">
    <location>
        <begin position="313"/>
        <end position="711"/>
    </location>
</feature>
<reference evidence="7" key="1">
    <citation type="journal article" date="2019" name="Int. J. Syst. Evol. Microbiol.">
        <title>The Global Catalogue of Microorganisms (GCM) 10K type strain sequencing project: providing services to taxonomists for standard genome sequencing and annotation.</title>
        <authorList>
            <consortium name="The Broad Institute Genomics Platform"/>
            <consortium name="The Broad Institute Genome Sequencing Center for Infectious Disease"/>
            <person name="Wu L."/>
            <person name="Ma J."/>
        </authorList>
    </citation>
    <scope>NUCLEOTIDE SEQUENCE [LARGE SCALE GENOMIC DNA]</scope>
    <source>
        <strain evidence="7">CCUG 63418</strain>
    </source>
</reference>
<keyword evidence="2" id="KW-0472">Membrane</keyword>
<dbReference type="InterPro" id="IPR037066">
    <property type="entry name" value="Plug_dom_sf"/>
</dbReference>
<keyword evidence="3" id="KW-0998">Cell outer membrane</keyword>
<gene>
    <name evidence="6" type="ORF">ACFQZS_10320</name>
</gene>
<keyword evidence="7" id="KW-1185">Reference proteome</keyword>
<dbReference type="SUPFAM" id="SSF56935">
    <property type="entry name" value="Porins"/>
    <property type="match status" value="1"/>
</dbReference>
<accession>A0ABW2YVQ3</accession>
<protein>
    <submittedName>
        <fullName evidence="6">Outer membrane beta-barrel protein</fullName>
    </submittedName>
</protein>
<keyword evidence="4" id="KW-0732">Signal</keyword>
<dbReference type="EMBL" id="JBHTHU010000006">
    <property type="protein sequence ID" value="MFD0750539.1"/>
    <property type="molecule type" value="Genomic_DNA"/>
</dbReference>
<dbReference type="InterPro" id="IPR036942">
    <property type="entry name" value="Beta-barrel_TonB_sf"/>
</dbReference>
<evidence type="ECO:0000256" key="4">
    <source>
        <dbReference type="SAM" id="SignalP"/>
    </source>
</evidence>
<dbReference type="Pfam" id="PF14905">
    <property type="entry name" value="OMP_b-brl_3"/>
    <property type="match status" value="1"/>
</dbReference>
<comment type="caution">
    <text evidence="6">The sequence shown here is derived from an EMBL/GenBank/DDBJ whole genome shotgun (WGS) entry which is preliminary data.</text>
</comment>
<dbReference type="PANTHER" id="PTHR40980:SF4">
    <property type="entry name" value="TONB-DEPENDENT RECEPTOR-LIKE BETA-BARREL DOMAIN-CONTAINING PROTEIN"/>
    <property type="match status" value="1"/>
</dbReference>
<dbReference type="Proteomes" id="UP001596958">
    <property type="component" value="Unassembled WGS sequence"/>
</dbReference>
<feature type="signal peptide" evidence="4">
    <location>
        <begin position="1"/>
        <end position="26"/>
    </location>
</feature>
<evidence type="ECO:0000256" key="1">
    <source>
        <dbReference type="ARBA" id="ARBA00004442"/>
    </source>
</evidence>
<dbReference type="InterPro" id="IPR041700">
    <property type="entry name" value="OMP_b-brl_3"/>
</dbReference>
<feature type="chain" id="PRO_5045693399" evidence="4">
    <location>
        <begin position="27"/>
        <end position="737"/>
    </location>
</feature>